<evidence type="ECO:0000313" key="3">
    <source>
        <dbReference type="Proteomes" id="UP000605201"/>
    </source>
</evidence>
<feature type="compositionally biased region" description="Polar residues" evidence="1">
    <location>
        <begin position="37"/>
        <end position="49"/>
    </location>
</feature>
<sequence>MITDGINSLPVPQAPDIKVEQDLETEEPRAVEDSGKSGDSNLDVSSRNVAKQLAGMDVSKDSGGGMESYNAKGYLVSEASSRQDTGQPQDSISLVV</sequence>
<dbReference type="EMBL" id="JACNIG010000122">
    <property type="protein sequence ID" value="MBC8431209.1"/>
    <property type="molecule type" value="Genomic_DNA"/>
</dbReference>
<accession>A0A8J6TJQ4</accession>
<proteinExistence type="predicted"/>
<protein>
    <submittedName>
        <fullName evidence="2">Uncharacterized protein</fullName>
    </submittedName>
</protein>
<feature type="compositionally biased region" description="Basic and acidic residues" evidence="1">
    <location>
        <begin position="17"/>
        <end position="36"/>
    </location>
</feature>
<evidence type="ECO:0000313" key="2">
    <source>
        <dbReference type="EMBL" id="MBC8431209.1"/>
    </source>
</evidence>
<dbReference type="AlphaFoldDB" id="A0A8J6TJQ4"/>
<gene>
    <name evidence="2" type="ORF">H8D96_04745</name>
</gene>
<reference evidence="2 3" key="1">
    <citation type="submission" date="2020-08" db="EMBL/GenBank/DDBJ databases">
        <title>Bridging the membrane lipid divide: bacteria of the FCB group superphylum have the potential to synthesize archaeal ether lipids.</title>
        <authorList>
            <person name="Villanueva L."/>
            <person name="Von Meijenfeldt F.A.B."/>
            <person name="Westbye A.B."/>
            <person name="Yadav S."/>
            <person name="Hopmans E.C."/>
            <person name="Dutilh B.E."/>
            <person name="Sinninghe Damste J.S."/>
        </authorList>
    </citation>
    <scope>NUCLEOTIDE SEQUENCE [LARGE SCALE GENOMIC DNA]</scope>
    <source>
        <strain evidence="2">NIOZ-UU17</strain>
    </source>
</reference>
<comment type="caution">
    <text evidence="2">The sequence shown here is derived from an EMBL/GenBank/DDBJ whole genome shotgun (WGS) entry which is preliminary data.</text>
</comment>
<evidence type="ECO:0000256" key="1">
    <source>
        <dbReference type="SAM" id="MobiDB-lite"/>
    </source>
</evidence>
<name>A0A8J6TJQ4_9BACT</name>
<feature type="region of interest" description="Disordered" evidence="1">
    <location>
        <begin position="1"/>
        <end position="69"/>
    </location>
</feature>
<dbReference type="Proteomes" id="UP000605201">
    <property type="component" value="Unassembled WGS sequence"/>
</dbReference>
<organism evidence="2 3">
    <name type="scientific">Candidatus Desulfatibia vada</name>
    <dbReference type="NCBI Taxonomy" id="2841696"/>
    <lineage>
        <taxon>Bacteria</taxon>
        <taxon>Pseudomonadati</taxon>
        <taxon>Thermodesulfobacteriota</taxon>
        <taxon>Desulfobacteria</taxon>
        <taxon>Desulfobacterales</taxon>
        <taxon>Desulfobacterales incertae sedis</taxon>
        <taxon>Candidatus Desulfatibia</taxon>
    </lineage>
</organism>